<dbReference type="EMBL" id="JAVFWL010000005">
    <property type="protein sequence ID" value="KAK6755012.1"/>
    <property type="molecule type" value="Genomic_DNA"/>
</dbReference>
<accession>A0ABR1DX64</accession>
<comment type="caution">
    <text evidence="2">The sequence shown here is derived from an EMBL/GenBank/DDBJ whole genome shotgun (WGS) entry which is preliminary data.</text>
</comment>
<keyword evidence="1" id="KW-0732">Signal</keyword>
<evidence type="ECO:0000313" key="3">
    <source>
        <dbReference type="Proteomes" id="UP001303046"/>
    </source>
</evidence>
<reference evidence="2 3" key="1">
    <citation type="submission" date="2023-08" db="EMBL/GenBank/DDBJ databases">
        <title>A Necator americanus chromosomal reference genome.</title>
        <authorList>
            <person name="Ilik V."/>
            <person name="Petrzelkova K.J."/>
            <person name="Pardy F."/>
            <person name="Fuh T."/>
            <person name="Niatou-Singa F.S."/>
            <person name="Gouil Q."/>
            <person name="Baker L."/>
            <person name="Ritchie M.E."/>
            <person name="Jex A.R."/>
            <person name="Gazzola D."/>
            <person name="Li H."/>
            <person name="Toshio Fujiwara R."/>
            <person name="Zhan B."/>
            <person name="Aroian R.V."/>
            <person name="Pafco B."/>
            <person name="Schwarz E.M."/>
        </authorList>
    </citation>
    <scope>NUCLEOTIDE SEQUENCE [LARGE SCALE GENOMIC DNA]</scope>
    <source>
        <strain evidence="2 3">Aroian</strain>
        <tissue evidence="2">Whole animal</tissue>
    </source>
</reference>
<proteinExistence type="predicted"/>
<organism evidence="2 3">
    <name type="scientific">Necator americanus</name>
    <name type="common">Human hookworm</name>
    <dbReference type="NCBI Taxonomy" id="51031"/>
    <lineage>
        <taxon>Eukaryota</taxon>
        <taxon>Metazoa</taxon>
        <taxon>Ecdysozoa</taxon>
        <taxon>Nematoda</taxon>
        <taxon>Chromadorea</taxon>
        <taxon>Rhabditida</taxon>
        <taxon>Rhabditina</taxon>
        <taxon>Rhabditomorpha</taxon>
        <taxon>Strongyloidea</taxon>
        <taxon>Ancylostomatidae</taxon>
        <taxon>Bunostominae</taxon>
        <taxon>Necator</taxon>
    </lineage>
</organism>
<dbReference type="Proteomes" id="UP001303046">
    <property type="component" value="Unassembled WGS sequence"/>
</dbReference>
<name>A0ABR1DX64_NECAM</name>
<feature type="signal peptide" evidence="1">
    <location>
        <begin position="1"/>
        <end position="20"/>
    </location>
</feature>
<protein>
    <submittedName>
        <fullName evidence="2">Uncharacterized protein</fullName>
    </submittedName>
</protein>
<keyword evidence="3" id="KW-1185">Reference proteome</keyword>
<sequence length="121" mass="14542">MSSLSFLFVLLLVYTISADAVNEIQGTNEDENAIDINEEKRVHSRNPYSWMSQEKRARNPYSWMVSEGKRSRNPYSWMAMEKDKRALHFSDDVYRQPRNPYSWLYTMFDKRARNPYSWMNV</sequence>
<feature type="chain" id="PRO_5045751212" evidence="1">
    <location>
        <begin position="21"/>
        <end position="121"/>
    </location>
</feature>
<evidence type="ECO:0000256" key="1">
    <source>
        <dbReference type="SAM" id="SignalP"/>
    </source>
</evidence>
<gene>
    <name evidence="2" type="primary">Necator_chrV.g18568</name>
    <name evidence="2" type="ORF">RB195_013777</name>
</gene>
<evidence type="ECO:0000313" key="2">
    <source>
        <dbReference type="EMBL" id="KAK6755012.1"/>
    </source>
</evidence>